<reference evidence="2 3" key="1">
    <citation type="submission" date="2019-05" db="EMBL/GenBank/DDBJ databases">
        <title>Another draft genome of Portunus trituberculatus and its Hox gene families provides insights of decapod evolution.</title>
        <authorList>
            <person name="Jeong J.-H."/>
            <person name="Song I."/>
            <person name="Kim S."/>
            <person name="Choi T."/>
            <person name="Kim D."/>
            <person name="Ryu S."/>
            <person name="Kim W."/>
        </authorList>
    </citation>
    <scope>NUCLEOTIDE SEQUENCE [LARGE SCALE GENOMIC DNA]</scope>
    <source>
        <tissue evidence="2">Muscle</tissue>
    </source>
</reference>
<name>A0A5B7HHF6_PORTR</name>
<feature type="compositionally biased region" description="Low complexity" evidence="1">
    <location>
        <begin position="16"/>
        <end position="33"/>
    </location>
</feature>
<proteinExistence type="predicted"/>
<organism evidence="2 3">
    <name type="scientific">Portunus trituberculatus</name>
    <name type="common">Swimming crab</name>
    <name type="synonym">Neptunus trituberculatus</name>
    <dbReference type="NCBI Taxonomy" id="210409"/>
    <lineage>
        <taxon>Eukaryota</taxon>
        <taxon>Metazoa</taxon>
        <taxon>Ecdysozoa</taxon>
        <taxon>Arthropoda</taxon>
        <taxon>Crustacea</taxon>
        <taxon>Multicrustacea</taxon>
        <taxon>Malacostraca</taxon>
        <taxon>Eumalacostraca</taxon>
        <taxon>Eucarida</taxon>
        <taxon>Decapoda</taxon>
        <taxon>Pleocyemata</taxon>
        <taxon>Brachyura</taxon>
        <taxon>Eubrachyura</taxon>
        <taxon>Portunoidea</taxon>
        <taxon>Portunidae</taxon>
        <taxon>Portuninae</taxon>
        <taxon>Portunus</taxon>
    </lineage>
</organism>
<evidence type="ECO:0000313" key="2">
    <source>
        <dbReference type="EMBL" id="MPC69593.1"/>
    </source>
</evidence>
<dbReference type="AlphaFoldDB" id="A0A5B7HHF6"/>
<dbReference type="Proteomes" id="UP000324222">
    <property type="component" value="Unassembled WGS sequence"/>
</dbReference>
<evidence type="ECO:0000256" key="1">
    <source>
        <dbReference type="SAM" id="MobiDB-lite"/>
    </source>
</evidence>
<evidence type="ECO:0000313" key="3">
    <source>
        <dbReference type="Proteomes" id="UP000324222"/>
    </source>
</evidence>
<protein>
    <submittedName>
        <fullName evidence="2">Uncharacterized protein</fullName>
    </submittedName>
</protein>
<dbReference type="EMBL" id="VSRR010029690">
    <property type="protein sequence ID" value="MPC69593.1"/>
    <property type="molecule type" value="Genomic_DNA"/>
</dbReference>
<accession>A0A5B7HHF6</accession>
<keyword evidence="3" id="KW-1185">Reference proteome</keyword>
<comment type="caution">
    <text evidence="2">The sequence shown here is derived from an EMBL/GenBank/DDBJ whole genome shotgun (WGS) entry which is preliminary data.</text>
</comment>
<sequence>MVLTAARTPKLPTLVSNSRRANLSPSSPSSIISEPRGHRGKWPLLSDLSKSESDLVSDLSSPNPEPEKIRRCWYFCFADPTTPDAATRRVSLTSKP</sequence>
<gene>
    <name evidence="2" type="ORF">E2C01_063823</name>
</gene>
<feature type="region of interest" description="Disordered" evidence="1">
    <location>
        <begin position="1"/>
        <end position="45"/>
    </location>
</feature>